<evidence type="ECO:0000256" key="12">
    <source>
        <dbReference type="SAM" id="Phobius"/>
    </source>
</evidence>
<dbReference type="PANTHER" id="PTHR11048:SF28">
    <property type="entry name" value="4-HYDROXYBENZOATE POLYPRENYLTRANSFERASE, MITOCHONDRIAL"/>
    <property type="match status" value="1"/>
</dbReference>
<comment type="caution">
    <text evidence="13">The sequence shown here is derived from an EMBL/GenBank/DDBJ whole genome shotgun (WGS) entry which is preliminary data.</text>
</comment>
<dbReference type="Gene3D" id="1.10.357.140">
    <property type="entry name" value="UbiA prenyltransferase"/>
    <property type="match status" value="1"/>
</dbReference>
<feature type="transmembrane region" description="Helical" evidence="12">
    <location>
        <begin position="39"/>
        <end position="60"/>
    </location>
</feature>
<keyword evidence="5" id="KW-0997">Cell inner membrane</keyword>
<evidence type="ECO:0000256" key="9">
    <source>
        <dbReference type="ARBA" id="ARBA00022989"/>
    </source>
</evidence>
<feature type="transmembrane region" description="Helical" evidence="12">
    <location>
        <begin position="135"/>
        <end position="155"/>
    </location>
</feature>
<dbReference type="InterPro" id="IPR023298">
    <property type="entry name" value="ATPase_P-typ_TM_dom_sf"/>
</dbReference>
<evidence type="ECO:0000313" key="13">
    <source>
        <dbReference type="EMBL" id="GLI34351.1"/>
    </source>
</evidence>
<dbReference type="EMBL" id="BSDR01000001">
    <property type="protein sequence ID" value="GLI34351.1"/>
    <property type="molecule type" value="Genomic_DNA"/>
</dbReference>
<dbReference type="FunFam" id="1.20.120.1780:FF:000001">
    <property type="entry name" value="4-hydroxybenzoate octaprenyltransferase"/>
    <property type="match status" value="1"/>
</dbReference>
<dbReference type="SUPFAM" id="SSF81665">
    <property type="entry name" value="Calcium ATPase, transmembrane domain M"/>
    <property type="match status" value="1"/>
</dbReference>
<dbReference type="PANTHER" id="PTHR11048">
    <property type="entry name" value="PRENYLTRANSFERASES"/>
    <property type="match status" value="1"/>
</dbReference>
<dbReference type="EC" id="2.5.1.39" evidence="11"/>
<evidence type="ECO:0000256" key="7">
    <source>
        <dbReference type="ARBA" id="ARBA00022688"/>
    </source>
</evidence>
<keyword evidence="9 12" id="KW-1133">Transmembrane helix</keyword>
<dbReference type="GO" id="GO:0006744">
    <property type="term" value="P:ubiquinone biosynthetic process"/>
    <property type="evidence" value="ECO:0007669"/>
    <property type="project" value="UniProtKB-KW"/>
</dbReference>
<evidence type="ECO:0000256" key="11">
    <source>
        <dbReference type="ARBA" id="ARBA00034524"/>
    </source>
</evidence>
<keyword evidence="4" id="KW-1003">Cell membrane</keyword>
<keyword evidence="10 12" id="KW-0472">Membrane</keyword>
<dbReference type="Pfam" id="PF01040">
    <property type="entry name" value="UbiA"/>
    <property type="match status" value="1"/>
</dbReference>
<comment type="similarity">
    <text evidence="3">Belongs to the UbiA prenyltransferase family.</text>
</comment>
<dbReference type="FunFam" id="1.10.357.140:FF:000008">
    <property type="entry name" value="4-hydroxybenzoate octaprenyltransferase"/>
    <property type="match status" value="1"/>
</dbReference>
<dbReference type="NCBIfam" id="TIGR01475">
    <property type="entry name" value="ubiA_other"/>
    <property type="match status" value="1"/>
</dbReference>
<evidence type="ECO:0000256" key="6">
    <source>
        <dbReference type="ARBA" id="ARBA00022679"/>
    </source>
</evidence>
<accession>A0A9W6CYX2</accession>
<dbReference type="AlphaFoldDB" id="A0A9W6CYX2"/>
<comment type="cofactor">
    <cofactor evidence="1">
        <name>Mg(2+)</name>
        <dbReference type="ChEBI" id="CHEBI:18420"/>
    </cofactor>
</comment>
<dbReference type="InterPro" id="IPR006371">
    <property type="entry name" value="Polyprenyltransferase_UbiA-li"/>
</dbReference>
<dbReference type="InterPro" id="IPR044878">
    <property type="entry name" value="UbiA_sf"/>
</dbReference>
<dbReference type="Gene3D" id="1.20.120.1780">
    <property type="entry name" value="UbiA prenyltransferase"/>
    <property type="match status" value="1"/>
</dbReference>
<feature type="transmembrane region" description="Helical" evidence="12">
    <location>
        <begin position="12"/>
        <end position="32"/>
    </location>
</feature>
<dbReference type="Proteomes" id="UP001144372">
    <property type="component" value="Unassembled WGS sequence"/>
</dbReference>
<evidence type="ECO:0000313" key="14">
    <source>
        <dbReference type="Proteomes" id="UP001144372"/>
    </source>
</evidence>
<keyword evidence="7" id="KW-0831">Ubiquinone biosynthesis</keyword>
<evidence type="ECO:0000256" key="2">
    <source>
        <dbReference type="ARBA" id="ARBA00004141"/>
    </source>
</evidence>
<dbReference type="InterPro" id="IPR000537">
    <property type="entry name" value="UbiA_prenyltransferase"/>
</dbReference>
<evidence type="ECO:0000256" key="8">
    <source>
        <dbReference type="ARBA" id="ARBA00022692"/>
    </source>
</evidence>
<name>A0A9W6CYX2_9BACT</name>
<dbReference type="CDD" id="cd13959">
    <property type="entry name" value="PT_UbiA_COQ2"/>
    <property type="match status" value="1"/>
</dbReference>
<evidence type="ECO:0000256" key="10">
    <source>
        <dbReference type="ARBA" id="ARBA00023136"/>
    </source>
</evidence>
<feature type="transmembrane region" description="Helical" evidence="12">
    <location>
        <begin position="232"/>
        <end position="251"/>
    </location>
</feature>
<sequence length="286" mass="32428">MWLERIQTYGRLIKFSHTVFALPFALAAALLANRQHPMTWFNLGCIILAMAAARSAAMGFNRFADYEYDRRNPRTVERPLTSGKIDKQSVLLFITISSAIFILTAAILGRLCLVLSVPVLLILFSYSYTKRFTAFAHLFLGFAIGLAPLGAWIAITGAWDSRILLLSMALMTYIAGFDILYACQDVEFDREQNLFSIPSRWGVHRAFKISAFLHVLTFLFLFSVYFVFDLGFIYLAFLACISFLLILEHRLVRPDHLEKIDLAFFHVNSAVSVLLFVAVLADTWLS</sequence>
<evidence type="ECO:0000256" key="5">
    <source>
        <dbReference type="ARBA" id="ARBA00022519"/>
    </source>
</evidence>
<organism evidence="13 14">
    <name type="scientific">Desulforhabdus amnigena</name>
    <dbReference type="NCBI Taxonomy" id="40218"/>
    <lineage>
        <taxon>Bacteria</taxon>
        <taxon>Pseudomonadati</taxon>
        <taxon>Thermodesulfobacteriota</taxon>
        <taxon>Syntrophobacteria</taxon>
        <taxon>Syntrophobacterales</taxon>
        <taxon>Syntrophobacteraceae</taxon>
        <taxon>Desulforhabdus</taxon>
    </lineage>
</organism>
<proteinExistence type="inferred from homology"/>
<gene>
    <name evidence="13" type="ORF">DAMNIGENAA_17840</name>
</gene>
<reference evidence="13" key="1">
    <citation type="submission" date="2022-12" db="EMBL/GenBank/DDBJ databases">
        <title>Reference genome sequencing for broad-spectrum identification of bacterial and archaeal isolates by mass spectrometry.</title>
        <authorList>
            <person name="Sekiguchi Y."/>
            <person name="Tourlousse D.M."/>
        </authorList>
    </citation>
    <scope>NUCLEOTIDE SEQUENCE</scope>
    <source>
        <strain evidence="13">ASRB1</strain>
    </source>
</reference>
<dbReference type="InterPro" id="IPR039653">
    <property type="entry name" value="Prenyltransferase"/>
</dbReference>
<comment type="subcellular location">
    <subcellularLocation>
        <location evidence="2">Membrane</location>
        <topology evidence="2">Multi-pass membrane protein</topology>
    </subcellularLocation>
</comment>
<feature type="transmembrane region" description="Helical" evidence="12">
    <location>
        <begin position="161"/>
        <end position="183"/>
    </location>
</feature>
<keyword evidence="6" id="KW-0808">Transferase</keyword>
<dbReference type="GO" id="GO:0008412">
    <property type="term" value="F:4-hydroxybenzoate polyprenyltransferase activity"/>
    <property type="evidence" value="ECO:0007669"/>
    <property type="project" value="UniProtKB-EC"/>
</dbReference>
<feature type="transmembrane region" description="Helical" evidence="12">
    <location>
        <begin position="206"/>
        <end position="226"/>
    </location>
</feature>
<feature type="transmembrane region" description="Helical" evidence="12">
    <location>
        <begin position="90"/>
        <end position="123"/>
    </location>
</feature>
<keyword evidence="14" id="KW-1185">Reference proteome</keyword>
<dbReference type="RefSeq" id="WP_281793604.1">
    <property type="nucleotide sequence ID" value="NZ_BSDR01000001.1"/>
</dbReference>
<protein>
    <recommendedName>
        <fullName evidence="11">4-hydroxybenzoate polyprenyltransferase</fullName>
        <ecNumber evidence="11">2.5.1.39</ecNumber>
    </recommendedName>
</protein>
<evidence type="ECO:0000256" key="1">
    <source>
        <dbReference type="ARBA" id="ARBA00001946"/>
    </source>
</evidence>
<evidence type="ECO:0000256" key="3">
    <source>
        <dbReference type="ARBA" id="ARBA00005985"/>
    </source>
</evidence>
<dbReference type="GO" id="GO:0005886">
    <property type="term" value="C:plasma membrane"/>
    <property type="evidence" value="ECO:0007669"/>
    <property type="project" value="TreeGrafter"/>
</dbReference>
<evidence type="ECO:0000256" key="4">
    <source>
        <dbReference type="ARBA" id="ARBA00022475"/>
    </source>
</evidence>
<feature type="transmembrane region" description="Helical" evidence="12">
    <location>
        <begin position="263"/>
        <end position="281"/>
    </location>
</feature>
<keyword evidence="8 12" id="KW-0812">Transmembrane</keyword>